<dbReference type="Proteomes" id="UP000800093">
    <property type="component" value="Unassembled WGS sequence"/>
</dbReference>
<dbReference type="EMBL" id="ML986667">
    <property type="protein sequence ID" value="KAF2261017.1"/>
    <property type="molecule type" value="Genomic_DNA"/>
</dbReference>
<evidence type="ECO:0000313" key="2">
    <source>
        <dbReference type="Proteomes" id="UP000800093"/>
    </source>
</evidence>
<protein>
    <submittedName>
        <fullName evidence="1">Uncharacterized protein</fullName>
    </submittedName>
</protein>
<organism evidence="1 2">
    <name type="scientific">Lojkania enalia</name>
    <dbReference type="NCBI Taxonomy" id="147567"/>
    <lineage>
        <taxon>Eukaryota</taxon>
        <taxon>Fungi</taxon>
        <taxon>Dikarya</taxon>
        <taxon>Ascomycota</taxon>
        <taxon>Pezizomycotina</taxon>
        <taxon>Dothideomycetes</taxon>
        <taxon>Pleosporomycetidae</taxon>
        <taxon>Pleosporales</taxon>
        <taxon>Pleosporales incertae sedis</taxon>
        <taxon>Lojkania</taxon>
    </lineage>
</organism>
<accession>A0A9P4K481</accession>
<dbReference type="AlphaFoldDB" id="A0A9P4K481"/>
<reference evidence="2" key="1">
    <citation type="journal article" date="2020" name="Stud. Mycol.">
        <title>101 Dothideomycetes genomes: A test case for predicting lifestyles and emergence of pathogens.</title>
        <authorList>
            <person name="Haridas S."/>
            <person name="Albert R."/>
            <person name="Binder M."/>
            <person name="Bloem J."/>
            <person name="LaButti K."/>
            <person name="Salamov A."/>
            <person name="Andreopoulos B."/>
            <person name="Baker S."/>
            <person name="Barry K."/>
            <person name="Bills G."/>
            <person name="Bluhm B."/>
            <person name="Cannon C."/>
            <person name="Castanera R."/>
            <person name="Culley D."/>
            <person name="Daum C."/>
            <person name="Ezra D."/>
            <person name="Gonzalez J."/>
            <person name="Henrissat B."/>
            <person name="Kuo A."/>
            <person name="Liang C."/>
            <person name="Lipzen A."/>
            <person name="Lutzoni F."/>
            <person name="Magnuson J."/>
            <person name="Mondo S."/>
            <person name="Nolan M."/>
            <person name="Ohm R."/>
            <person name="Pangilinan J."/>
            <person name="Park H.-J."/>
            <person name="Ramirez L."/>
            <person name="Alfaro M."/>
            <person name="Sun H."/>
            <person name="Tritt A."/>
            <person name="Yoshinaga Y."/>
            <person name="Zwiers L.-H."/>
            <person name="Turgeon B."/>
            <person name="Goodwin S."/>
            <person name="Spatafora J."/>
            <person name="Crous P."/>
            <person name="Grigoriev I."/>
        </authorList>
    </citation>
    <scope>NUCLEOTIDE SEQUENCE [LARGE SCALE GENOMIC DNA]</scope>
    <source>
        <strain evidence="2">CBS 304.66</strain>
    </source>
</reference>
<dbReference type="OrthoDB" id="3794732at2759"/>
<evidence type="ECO:0000313" key="1">
    <source>
        <dbReference type="EMBL" id="KAF2261017.1"/>
    </source>
</evidence>
<name>A0A9P4K481_9PLEO</name>
<gene>
    <name evidence="1" type="ORF">CC78DRAFT_584237</name>
</gene>
<comment type="caution">
    <text evidence="1">The sequence shown here is derived from an EMBL/GenBank/DDBJ whole genome shotgun (WGS) entry which is preliminary data.</text>
</comment>
<proteinExistence type="predicted"/>
<keyword evidence="2" id="KW-1185">Reference proteome</keyword>
<sequence>MLEKTFVFWAVLLDTRFQEVVVDAMILHHEALEHLPSPKTIRIIYDSTDINSPARHLMVDMSIWPVKVNPLRNLPDLVKVFTQRLRQRPDSSYDISSKATQIGKMNALGRR</sequence>